<evidence type="ECO:0000256" key="1">
    <source>
        <dbReference type="SAM" id="SignalP"/>
    </source>
</evidence>
<accession>A0A2P2NP93</accession>
<proteinExistence type="predicted"/>
<protein>
    <submittedName>
        <fullName evidence="2">Uncharacterized protein</fullName>
    </submittedName>
</protein>
<keyword evidence="1" id="KW-0732">Signal</keyword>
<organism evidence="2">
    <name type="scientific">Rhizophora mucronata</name>
    <name type="common">Asiatic mangrove</name>
    <dbReference type="NCBI Taxonomy" id="61149"/>
    <lineage>
        <taxon>Eukaryota</taxon>
        <taxon>Viridiplantae</taxon>
        <taxon>Streptophyta</taxon>
        <taxon>Embryophyta</taxon>
        <taxon>Tracheophyta</taxon>
        <taxon>Spermatophyta</taxon>
        <taxon>Magnoliopsida</taxon>
        <taxon>eudicotyledons</taxon>
        <taxon>Gunneridae</taxon>
        <taxon>Pentapetalae</taxon>
        <taxon>rosids</taxon>
        <taxon>fabids</taxon>
        <taxon>Malpighiales</taxon>
        <taxon>Rhizophoraceae</taxon>
        <taxon>Rhizophora</taxon>
    </lineage>
</organism>
<reference evidence="2" key="1">
    <citation type="submission" date="2018-02" db="EMBL/GenBank/DDBJ databases">
        <title>Rhizophora mucronata_Transcriptome.</title>
        <authorList>
            <person name="Meera S.P."/>
            <person name="Sreeshan A."/>
            <person name="Augustine A."/>
        </authorList>
    </citation>
    <scope>NUCLEOTIDE SEQUENCE</scope>
    <source>
        <tissue evidence="2">Leaf</tissue>
    </source>
</reference>
<sequence>MVIMLLGLVFVCSAKWMQCYGGEVILDICLERIQFPFARNVGILTQKNKKEKIKTVGICLAFSYLFI</sequence>
<evidence type="ECO:0000313" key="2">
    <source>
        <dbReference type="EMBL" id="MBX44210.1"/>
    </source>
</evidence>
<feature type="chain" id="PRO_5015196572" evidence="1">
    <location>
        <begin position="22"/>
        <end position="67"/>
    </location>
</feature>
<feature type="signal peptide" evidence="1">
    <location>
        <begin position="1"/>
        <end position="21"/>
    </location>
</feature>
<dbReference type="EMBL" id="GGEC01063726">
    <property type="protein sequence ID" value="MBX44210.1"/>
    <property type="molecule type" value="Transcribed_RNA"/>
</dbReference>
<name>A0A2P2NP93_RHIMU</name>
<dbReference type="AlphaFoldDB" id="A0A2P2NP93"/>